<comment type="subcellular location">
    <subcellularLocation>
        <location evidence="8">Cytoplasm</location>
    </subcellularLocation>
</comment>
<name>A0A3R9QH02_9CREN</name>
<comment type="caution">
    <text evidence="8">Lacks conserved residue(s) required for the propagation of feature annotation.</text>
</comment>
<keyword evidence="6 8" id="KW-0012">Acyltransferase</keyword>
<dbReference type="GO" id="GO:0005506">
    <property type="term" value="F:iron ion binding"/>
    <property type="evidence" value="ECO:0007669"/>
    <property type="project" value="UniProtKB-UniRule"/>
</dbReference>
<reference evidence="10 12" key="1">
    <citation type="submission" date="2018-10" db="EMBL/GenBank/DDBJ databases">
        <title>Co-occurring genomic capacity for anaerobic methane metabolism and dissimilatory sulfite reduction discovered in the Korarchaeota.</title>
        <authorList>
            <person name="Mckay L.J."/>
            <person name="Dlakic M."/>
            <person name="Fields M.W."/>
            <person name="Delmont T.O."/>
            <person name="Eren A.M."/>
            <person name="Jay Z.J."/>
            <person name="Klingelsmith K.B."/>
            <person name="Rusch D.B."/>
            <person name="Inskeep W.P."/>
        </authorList>
    </citation>
    <scope>NUCLEOTIDE SEQUENCE [LARGE SCALE GENOMIC DNA]</scope>
    <source>
        <strain evidence="10 12">MDKW</strain>
    </source>
</reference>
<evidence type="ECO:0000313" key="12">
    <source>
        <dbReference type="Proteomes" id="UP000277582"/>
    </source>
</evidence>
<accession>A0A3R9QH02</accession>
<feature type="binding site" evidence="8">
    <location>
        <position position="129"/>
    </location>
    <ligand>
        <name>Fe cation</name>
        <dbReference type="ChEBI" id="CHEBI:24875"/>
    </ligand>
</feature>
<comment type="caution">
    <text evidence="10">The sequence shown here is derived from an EMBL/GenBank/DDBJ whole genome shotgun (WGS) entry which is preliminary data.</text>
</comment>
<evidence type="ECO:0000256" key="6">
    <source>
        <dbReference type="ARBA" id="ARBA00023315"/>
    </source>
</evidence>
<dbReference type="GO" id="GO:0061711">
    <property type="term" value="F:tRNA N(6)-L-threonylcarbamoyladenine synthase activity"/>
    <property type="evidence" value="ECO:0007669"/>
    <property type="project" value="UniProtKB-EC"/>
</dbReference>
<dbReference type="NCBIfam" id="TIGR03722">
    <property type="entry name" value="arch_KAE1"/>
    <property type="match status" value="1"/>
</dbReference>
<comment type="similarity">
    <text evidence="8">Belongs to the KAE1 / TsaD family.</text>
</comment>
<comment type="function">
    <text evidence="8">Required for the formation of a threonylcarbamoyl group on adenosine at position 37 (t(6)A37) in tRNAs that read codons beginning with adenine. Is probably involved in the transfer of the threonylcarbamoyl moiety of threonylcarbamoyl-AMP (TC-AMP) to the N6 group of A37.</text>
</comment>
<dbReference type="Pfam" id="PF00814">
    <property type="entry name" value="TsaD"/>
    <property type="match status" value="1"/>
</dbReference>
<dbReference type="InterPro" id="IPR017861">
    <property type="entry name" value="KAE1/TsaD"/>
</dbReference>
<evidence type="ECO:0000256" key="3">
    <source>
        <dbReference type="ARBA" id="ARBA00022694"/>
    </source>
</evidence>
<dbReference type="PRINTS" id="PR00789">
    <property type="entry name" value="OSIALOPTASE"/>
</dbReference>
<evidence type="ECO:0000256" key="5">
    <source>
        <dbReference type="ARBA" id="ARBA00023004"/>
    </source>
</evidence>
<dbReference type="InterPro" id="IPR034680">
    <property type="entry name" value="Kae1_archaea_euk"/>
</dbReference>
<dbReference type="GO" id="GO:0002949">
    <property type="term" value="P:tRNA threonylcarbamoyladenosine modification"/>
    <property type="evidence" value="ECO:0007669"/>
    <property type="project" value="UniProtKB-UniRule"/>
</dbReference>
<dbReference type="InterPro" id="IPR000905">
    <property type="entry name" value="Gcp-like_dom"/>
</dbReference>
<feature type="binding site" evidence="8">
    <location>
        <position position="178"/>
    </location>
    <ligand>
        <name>substrate</name>
    </ligand>
</feature>
<feature type="binding site" evidence="8">
    <location>
        <position position="283"/>
    </location>
    <ligand>
        <name>Fe cation</name>
        <dbReference type="ChEBI" id="CHEBI:24875"/>
    </ligand>
</feature>
<proteinExistence type="inferred from homology"/>
<keyword evidence="2 8" id="KW-0808">Transferase</keyword>
<dbReference type="EC" id="2.3.1.234" evidence="8"/>
<evidence type="ECO:0000256" key="4">
    <source>
        <dbReference type="ARBA" id="ARBA00022723"/>
    </source>
</evidence>
<dbReference type="SUPFAM" id="SSF53067">
    <property type="entry name" value="Actin-like ATPase domain"/>
    <property type="match status" value="1"/>
</dbReference>
<evidence type="ECO:0000256" key="7">
    <source>
        <dbReference type="ARBA" id="ARBA00048117"/>
    </source>
</evidence>
<dbReference type="OrthoDB" id="6818at2157"/>
<evidence type="ECO:0000313" key="13">
    <source>
        <dbReference type="Proteomes" id="UP000316217"/>
    </source>
</evidence>
<feature type="domain" description="Gcp-like" evidence="9">
    <location>
        <begin position="24"/>
        <end position="290"/>
    </location>
</feature>
<dbReference type="EMBL" id="RCOS01000062">
    <property type="protein sequence ID" value="RSN76308.1"/>
    <property type="molecule type" value="Genomic_DNA"/>
</dbReference>
<gene>
    <name evidence="10" type="primary">tsaD</name>
    <name evidence="8" type="synonym">kae1</name>
    <name evidence="10" type="ORF">D6D85_04845</name>
    <name evidence="11" type="ORF">EF810_05665</name>
</gene>
<feature type="binding site" evidence="8">
    <location>
        <position position="255"/>
    </location>
    <ligand>
        <name>substrate</name>
    </ligand>
</feature>
<dbReference type="Proteomes" id="UP000316217">
    <property type="component" value="Unassembled WGS sequence"/>
</dbReference>
<dbReference type="RefSeq" id="WP_125670929.1">
    <property type="nucleotide sequence ID" value="NZ_RCOS01000062.1"/>
</dbReference>
<evidence type="ECO:0000313" key="10">
    <source>
        <dbReference type="EMBL" id="RSN76308.1"/>
    </source>
</evidence>
<evidence type="ECO:0000256" key="8">
    <source>
        <dbReference type="HAMAP-Rule" id="MF_01446"/>
    </source>
</evidence>
<dbReference type="EMBL" id="RXII01000086">
    <property type="protein sequence ID" value="RZN60573.1"/>
    <property type="molecule type" value="Genomic_DNA"/>
</dbReference>
<feature type="binding site" evidence="8">
    <location>
        <position position="112"/>
    </location>
    <ligand>
        <name>Fe cation</name>
        <dbReference type="ChEBI" id="CHEBI:24875"/>
    </ligand>
</feature>
<keyword evidence="12" id="KW-1185">Reference proteome</keyword>
<keyword evidence="3 8" id="KW-0819">tRNA processing</keyword>
<dbReference type="HAMAP" id="MF_01446">
    <property type="entry name" value="Kae1"/>
    <property type="match status" value="1"/>
</dbReference>
<feature type="binding site" evidence="8">
    <location>
        <position position="174"/>
    </location>
    <ligand>
        <name>substrate</name>
    </ligand>
</feature>
<keyword evidence="1 8" id="KW-0963">Cytoplasm</keyword>
<dbReference type="GO" id="GO:0005737">
    <property type="term" value="C:cytoplasm"/>
    <property type="evidence" value="ECO:0007669"/>
    <property type="project" value="UniProtKB-SubCell"/>
</dbReference>
<protein>
    <recommendedName>
        <fullName evidence="8">tRNA N6-adenosine threonylcarbamoyltransferase</fullName>
        <ecNumber evidence="8">2.3.1.234</ecNumber>
    </recommendedName>
    <alternativeName>
        <fullName evidence="8">N6-L-threonylcarbamoyladenine synthase</fullName>
        <shortName evidence="8">t(6)A synthase</shortName>
    </alternativeName>
    <alternativeName>
        <fullName evidence="8">t(6)A37 threonylcarbamoyladenosine biosynthesis protein Kae1</fullName>
    </alternativeName>
    <alternativeName>
        <fullName evidence="8">tRNA threonylcarbamoyladenosine biosynthesis protein Kae1</fullName>
    </alternativeName>
</protein>
<dbReference type="PANTHER" id="PTHR11735">
    <property type="entry name" value="TRNA N6-ADENOSINE THREONYLCARBAMOYLTRANSFERASE"/>
    <property type="match status" value="1"/>
</dbReference>
<keyword evidence="5 8" id="KW-0408">Iron</keyword>
<dbReference type="PANTHER" id="PTHR11735:SF14">
    <property type="entry name" value="TRNA N6-ADENOSINE THREONYLCARBAMOYLTRANSFERASE"/>
    <property type="match status" value="1"/>
</dbReference>
<evidence type="ECO:0000256" key="2">
    <source>
        <dbReference type="ARBA" id="ARBA00022679"/>
    </source>
</evidence>
<evidence type="ECO:0000313" key="11">
    <source>
        <dbReference type="EMBL" id="RZN60573.1"/>
    </source>
</evidence>
<comment type="catalytic activity">
    <reaction evidence="7 8">
        <text>L-threonylcarbamoyladenylate + adenosine(37) in tRNA = N(6)-L-threonylcarbamoyladenosine(37) in tRNA + AMP + H(+)</text>
        <dbReference type="Rhea" id="RHEA:37059"/>
        <dbReference type="Rhea" id="RHEA-COMP:10162"/>
        <dbReference type="Rhea" id="RHEA-COMP:10163"/>
        <dbReference type="ChEBI" id="CHEBI:15378"/>
        <dbReference type="ChEBI" id="CHEBI:73682"/>
        <dbReference type="ChEBI" id="CHEBI:74411"/>
        <dbReference type="ChEBI" id="CHEBI:74418"/>
        <dbReference type="ChEBI" id="CHEBI:456215"/>
        <dbReference type="EC" id="2.3.1.234"/>
    </reaction>
</comment>
<keyword evidence="4 8" id="KW-0479">Metal-binding</keyword>
<reference evidence="11 13" key="2">
    <citation type="journal article" date="2019" name="Nat. Microbiol.">
        <title>Wide diversity of methane and short-chain alkane metabolisms in uncultured archaea.</title>
        <authorList>
            <person name="Borrel G."/>
            <person name="Adam P.S."/>
            <person name="McKay L.J."/>
            <person name="Chen L.X."/>
            <person name="Sierra-Garcia I.N."/>
            <person name="Sieber C.M."/>
            <person name="Letourneur Q."/>
            <person name="Ghozlane A."/>
            <person name="Andersen G.L."/>
            <person name="Li W.J."/>
            <person name="Hallam S.J."/>
            <person name="Muyzer G."/>
            <person name="de Oliveira V.M."/>
            <person name="Inskeep W.P."/>
            <person name="Banfield J.F."/>
            <person name="Gribaldo S."/>
        </authorList>
    </citation>
    <scope>NUCLEOTIDE SEQUENCE [LARGE SCALE GENOMIC DNA]</scope>
    <source>
        <strain evidence="11">NM4</strain>
    </source>
</reference>
<comment type="cofactor">
    <cofactor evidence="8">
        <name>Fe(2+)</name>
        <dbReference type="ChEBI" id="CHEBI:29033"/>
    </cofactor>
    <text evidence="8">Binds 1 Fe(2+) ion per subunit.</text>
</comment>
<dbReference type="GO" id="GO:0000408">
    <property type="term" value="C:EKC/KEOPS complex"/>
    <property type="evidence" value="ECO:0007669"/>
    <property type="project" value="InterPro"/>
</dbReference>
<dbReference type="Proteomes" id="UP000277582">
    <property type="component" value="Unassembled WGS sequence"/>
</dbReference>
<dbReference type="Gene3D" id="3.30.420.40">
    <property type="match status" value="2"/>
</dbReference>
<evidence type="ECO:0000256" key="1">
    <source>
        <dbReference type="ARBA" id="ARBA00022490"/>
    </source>
</evidence>
<dbReference type="NCBIfam" id="TIGR00329">
    <property type="entry name" value="gcp_kae1"/>
    <property type="match status" value="1"/>
</dbReference>
<dbReference type="AlphaFoldDB" id="A0A3R9QH02"/>
<feature type="binding site" evidence="8">
    <location>
        <begin position="129"/>
        <end position="133"/>
    </location>
    <ligand>
        <name>substrate</name>
    </ligand>
</feature>
<dbReference type="InterPro" id="IPR043129">
    <property type="entry name" value="ATPase_NBD"/>
</dbReference>
<feature type="binding site" evidence="8">
    <location>
        <position position="108"/>
    </location>
    <ligand>
        <name>Fe cation</name>
        <dbReference type="ChEBI" id="CHEBI:24875"/>
    </ligand>
</feature>
<evidence type="ECO:0000259" key="9">
    <source>
        <dbReference type="Pfam" id="PF00814"/>
    </source>
</evidence>
<sequence length="328" mass="35727">MIAMGIESTAHTFGVGIADERGRILANEMSSYSSEKGGMRPFDVAEHHAKRAAETIKRALNKASISMKDLDIIGFSQGPGIWQALSVGASIARALSKLLEIPLIGVNHPIAHVEIGRLLTRARDPVVVYISGGNTQILTHASDRYVVMGETLDIGFGNAQEKLGRIVGLGFPAGPEMDRIIGNWVDLPYTVKGMDLAFSGILTEAERLIKSGLRKEDVIWSFVEVCTSMIAEVAERALAHTGKNELLLVGGVAASPRLQEKMRIMCEERNAVLKVPPAEFSRDNGAMIAWTAILSFKYGGALSIEESSIKPYWRIDDVQWPLMDLPDS</sequence>
<organism evidence="10 12">
    <name type="scientific">Candidatus Methanodesulfokora washburnensis</name>
    <dbReference type="NCBI Taxonomy" id="2478471"/>
    <lineage>
        <taxon>Archaea</taxon>
        <taxon>Thermoproteota</taxon>
        <taxon>Candidatus Korarchaeia</taxon>
        <taxon>Candidatus Korarchaeia incertae sedis</taxon>
        <taxon>Candidatus Methanodesulfokora</taxon>
    </lineage>
</organism>